<proteinExistence type="predicted"/>
<dbReference type="eggNOG" id="ENOG5032Y4J">
    <property type="taxonomic scope" value="Bacteria"/>
</dbReference>
<name>E8X4M1_GRATM</name>
<protein>
    <recommendedName>
        <fullName evidence="4">DUF3185 domain-containing protein</fullName>
    </recommendedName>
</protein>
<accession>E8X4M1</accession>
<keyword evidence="3" id="KW-1185">Reference proteome</keyword>
<evidence type="ECO:0008006" key="4">
    <source>
        <dbReference type="Google" id="ProtNLM"/>
    </source>
</evidence>
<dbReference type="AlphaFoldDB" id="E8X4M1"/>
<dbReference type="HOGENOM" id="CLU_201154_0_0_0"/>
<dbReference type="PaxDb" id="1198114-AciX9_2394"/>
<reference evidence="3" key="1">
    <citation type="submission" date="2011-01" db="EMBL/GenBank/DDBJ databases">
        <title>Complete sequence of chromosome of Acidobacterium sp. MP5ACTX9.</title>
        <authorList>
            <consortium name="US DOE Joint Genome Institute"/>
            <person name="Lucas S."/>
            <person name="Copeland A."/>
            <person name="Lapidus A."/>
            <person name="Cheng J.-F."/>
            <person name="Goodwin L."/>
            <person name="Pitluck S."/>
            <person name="Teshima H."/>
            <person name="Detter J.C."/>
            <person name="Han C."/>
            <person name="Tapia R."/>
            <person name="Land M."/>
            <person name="Hauser L."/>
            <person name="Kyrpides N."/>
            <person name="Ivanova N."/>
            <person name="Ovchinnikova G."/>
            <person name="Pagani I."/>
            <person name="Rawat S.R."/>
            <person name="Mannisto M."/>
            <person name="Haggblom M.M."/>
            <person name="Woyke T."/>
        </authorList>
    </citation>
    <scope>NUCLEOTIDE SEQUENCE [LARGE SCALE GENOMIC DNA]</scope>
    <source>
        <strain evidence="3">MP5ACTX9</strain>
    </source>
</reference>
<dbReference type="EMBL" id="CP002480">
    <property type="protein sequence ID" value="ADW69431.1"/>
    <property type="molecule type" value="Genomic_DNA"/>
</dbReference>
<evidence type="ECO:0000313" key="2">
    <source>
        <dbReference type="EMBL" id="ADW69431.1"/>
    </source>
</evidence>
<keyword evidence="1" id="KW-1133">Transmembrane helix</keyword>
<evidence type="ECO:0000313" key="3">
    <source>
        <dbReference type="Proteomes" id="UP000000343"/>
    </source>
</evidence>
<keyword evidence="1" id="KW-0812">Transmembrane</keyword>
<keyword evidence="1" id="KW-0472">Membrane</keyword>
<feature type="transmembrane region" description="Helical" evidence="1">
    <location>
        <begin position="56"/>
        <end position="75"/>
    </location>
</feature>
<sequence>MSIQFDMKPLTAVGLLLILLALIGYATGGLTFTHRHKDIDQGPIQISHDTRSTVPLSPYLSTIALVAGVGMVVFASRAR</sequence>
<organism evidence="3">
    <name type="scientific">Granulicella tundricola (strain ATCC BAA-1859 / DSM 23138 / MP5ACTX9)</name>
    <dbReference type="NCBI Taxonomy" id="1198114"/>
    <lineage>
        <taxon>Bacteria</taxon>
        <taxon>Pseudomonadati</taxon>
        <taxon>Acidobacteriota</taxon>
        <taxon>Terriglobia</taxon>
        <taxon>Terriglobales</taxon>
        <taxon>Acidobacteriaceae</taxon>
        <taxon>Granulicella</taxon>
    </lineage>
</organism>
<evidence type="ECO:0000256" key="1">
    <source>
        <dbReference type="SAM" id="Phobius"/>
    </source>
</evidence>
<gene>
    <name evidence="2" type="ordered locus">AciX9_2394</name>
</gene>
<dbReference type="RefSeq" id="WP_013580747.1">
    <property type="nucleotide sequence ID" value="NC_015064.1"/>
</dbReference>
<dbReference type="Proteomes" id="UP000000343">
    <property type="component" value="Chromosome"/>
</dbReference>
<dbReference type="KEGG" id="acm:AciX9_2394"/>